<feature type="compositionally biased region" description="Basic and acidic residues" evidence="4">
    <location>
        <begin position="390"/>
        <end position="406"/>
    </location>
</feature>
<evidence type="ECO:0000259" key="5">
    <source>
        <dbReference type="PROSITE" id="PS50835"/>
    </source>
</evidence>
<dbReference type="InterPro" id="IPR036116">
    <property type="entry name" value="FN3_sf"/>
</dbReference>
<dbReference type="SUPFAM" id="SSF48726">
    <property type="entry name" value="Immunoglobulin"/>
    <property type="match status" value="5"/>
</dbReference>
<comment type="caution">
    <text evidence="7">The sequence shown here is derived from an EMBL/GenBank/DDBJ whole genome shotgun (WGS) entry which is preliminary data.</text>
</comment>
<feature type="compositionally biased region" description="Basic and acidic residues" evidence="4">
    <location>
        <begin position="414"/>
        <end position="426"/>
    </location>
</feature>
<evidence type="ECO:0000256" key="2">
    <source>
        <dbReference type="ARBA" id="ARBA00023319"/>
    </source>
</evidence>
<sequence>MWKKSKVTDQTATGQGAGIKKRSKVPGVMITQFIEDLPEGKSTPDFLRKPIALTIQEGSVDPAEFRKLLRKRKGVDKQEAVKEPGEIDERFWEIIMTADRKDYERICAEFGVKDFRVMLKKLNEKKKEREEEQAKYIETISNLKHIDIKGVGIASFEFDLELKDPASRIFLYKDGVMIPYSDEEDMKHSLKTVGKKFIFSVRDLKAEDAGLYQVDVEEVNLFSTDFKFSTVDFIVKIQEVKAKEREDAMFECVLSHPCPRIKWMGKNATLEEGEKYTITVSEDKLIHRLLIKDCSQLDKGIYSAAAGIKTCSAWLIVEADSDPASHGKKKSRKTTQAGGTGLDLGKLAQEQQEKLAKERQERIDAANKARVEEEERLAREALLAPPPPDTGDRDSGEGKNTGDGKNKSKSGSNKSKDCGKSVDESVGKSVGKSVGESVGEMKDSEKEGDDKKNKKSTDDSDKGKVCKIKDAEKEGDDKKNKKSTDDSDKGKVCKIKDAEKEGDDKKNKKSTDDSDKGKDPGVQFVSGLSNVHALIGQPAELMCKLSSDNCEGAWYRDSKKLTADDGHIMSRDGASHKLVINRCQEEDSGKYRFEADGRKTEAMLNVEDPPRFDTDDLSAFSQPVIVKVGNSTTFKLPFVGREPMKIQWYRKGEQLLDDNTTKIEKSFNQSRLLLSKCQRKDTGEIKIKLKNEHGTMEAITRLIVLDKPTPPQGPVEVLESTASCINIKWRAPKDDGGCPVINYNLERQQVGRNTWKKLGDIPGVPKYKDNDVEHGRKYCYRIRVVTEEGVSEMMETDDLTAGTLAFPSSPAPPKVASAFNNCINLTWSTPTDTGGSRILGYNLEKRKKGSNLWSPVNPTDEPIQEKKCEVTDVVAGNEYEFRVYAINVSGFSEPSAPSEFIFAKDPKNPPGKVEDLKVTDTSYTALSLSWNKPTEEVGVQDEAKGYFIEVRQAECIDWTRCNATPIILTAFTVKGLKAMAMYWVRVIAINDGGEGVPQDLDNYILAMPPPVRPCFTDNKMKSFMVVRAGNSVRILLNFEASPWPEVTWLKDDVPVLKRVNISNSESSSQLLITSSERSDSGIYTIVVKNLVGQESFSVEVRVTDDPKPPGSVELEENVPGTVTVIWEPSPDEKRDNHLHYSVSKRDSTKGSWSTVADRLFNNKFTACNIMHGREYHFRVYAKNDMGMSAPSESPTWGSERRKDKFVLNMPAYKTCDLRTAPAFLVPLRQHTAPKGYECYMSCAIKGNPKPRITWYRNNISLNTNTNYLITNICGVCSLLILRVTPKDWGEYNIQIESALGRAECSTKLTVRGATATWYCFQQHQSITYLADNFVGMQMKMVKLQSFQEEIRQTNEKQHGTGGFEHRLNILEESYTLAQKQVVMALAMTEQLKTSDLPAQVLSLHTEMKARLAEMQHATVSTEQLTQLQAKLKGKSEEFEAVRLQVEGLVGLSTELAQSMEGLTGSLAEAEAKLEERAGLLGTLSATMEGQASDLLGLKEQVSANQAQLEASTAEITSVRELFEKEQTQRAQQAREGQLVTVQKSLQEQNSAAHSLHSELRAQLEVVQKQVARLEGGVQADEPSEEVEEEAAPAEEEQAAAAEEVEEEEAAHLDVKSVEQEDSAVTEEQTAPAEEEVVEEEQEDLAEAAPEEEVQAVENVEEQVEEEDSEAEEEQAMEEEEEQPEEDEASPEEEL</sequence>
<dbReference type="InterPro" id="IPR013098">
    <property type="entry name" value="Ig_I-set"/>
</dbReference>
<dbReference type="InterPro" id="IPR003598">
    <property type="entry name" value="Ig_sub2"/>
</dbReference>
<feature type="domain" description="Ig-like" evidence="5">
    <location>
        <begin position="1013"/>
        <end position="1103"/>
    </location>
</feature>
<dbReference type="Pfam" id="PF18362">
    <property type="entry name" value="THB"/>
    <property type="match status" value="1"/>
</dbReference>
<evidence type="ECO:0000313" key="8">
    <source>
        <dbReference type="Proteomes" id="UP001356427"/>
    </source>
</evidence>
<feature type="coiled-coil region" evidence="3">
    <location>
        <begin position="112"/>
        <end position="142"/>
    </location>
</feature>
<feature type="compositionally biased region" description="Basic and acidic residues" evidence="4">
    <location>
        <begin position="439"/>
        <end position="519"/>
    </location>
</feature>
<protein>
    <submittedName>
        <fullName evidence="7">Uncharacterized protein</fullName>
    </submittedName>
</protein>
<proteinExistence type="predicted"/>
<keyword evidence="8" id="KW-1185">Reference proteome</keyword>
<dbReference type="SMART" id="SM00408">
    <property type="entry name" value="IGc2"/>
    <property type="match status" value="3"/>
</dbReference>
<dbReference type="InterPro" id="IPR050964">
    <property type="entry name" value="Striated_Muscle_Regulatory"/>
</dbReference>
<feature type="region of interest" description="Disordered" evidence="4">
    <location>
        <begin position="1575"/>
        <end position="1694"/>
    </location>
</feature>
<dbReference type="FunFam" id="2.60.40.10:FF:001267">
    <property type="entry name" value="Immunoglobulin-like and fibronectin type III domain containing 1"/>
    <property type="match status" value="1"/>
</dbReference>
<evidence type="ECO:0000256" key="1">
    <source>
        <dbReference type="ARBA" id="ARBA00022737"/>
    </source>
</evidence>
<dbReference type="PROSITE" id="PS50835">
    <property type="entry name" value="IG_LIKE"/>
    <property type="match status" value="3"/>
</dbReference>
<dbReference type="InterPro" id="IPR036179">
    <property type="entry name" value="Ig-like_dom_sf"/>
</dbReference>
<dbReference type="Pfam" id="PF07679">
    <property type="entry name" value="I-set"/>
    <property type="match status" value="5"/>
</dbReference>
<keyword evidence="1" id="KW-0677">Repeat</keyword>
<feature type="region of interest" description="Disordered" evidence="4">
    <location>
        <begin position="368"/>
        <end position="523"/>
    </location>
</feature>
<dbReference type="Pfam" id="PF00041">
    <property type="entry name" value="fn3"/>
    <property type="match status" value="3"/>
</dbReference>
<dbReference type="FunFam" id="2.60.40.10:FF:001401">
    <property type="entry name" value="immunoglobulin-like and fibronectin type III domain-containing protein 1"/>
    <property type="match status" value="1"/>
</dbReference>
<feature type="compositionally biased region" description="Basic and acidic residues" evidence="4">
    <location>
        <begin position="368"/>
        <end position="379"/>
    </location>
</feature>
<dbReference type="InterPro" id="IPR007110">
    <property type="entry name" value="Ig-like_dom"/>
</dbReference>
<dbReference type="FunFam" id="2.60.40.10:FF:000084">
    <property type="entry name" value="Myosin binding protein C, slow type"/>
    <property type="match status" value="1"/>
</dbReference>
<dbReference type="InterPro" id="IPR013783">
    <property type="entry name" value="Ig-like_fold"/>
</dbReference>
<feature type="domain" description="Fibronectin type-III" evidence="6">
    <location>
        <begin position="809"/>
        <end position="906"/>
    </location>
</feature>
<dbReference type="PROSITE" id="PS50853">
    <property type="entry name" value="FN3"/>
    <property type="match status" value="4"/>
</dbReference>
<feature type="region of interest" description="Disordered" evidence="4">
    <location>
        <begin position="1"/>
        <end position="21"/>
    </location>
</feature>
<dbReference type="SUPFAM" id="SSF49265">
    <property type="entry name" value="Fibronectin type III"/>
    <property type="match status" value="2"/>
</dbReference>
<dbReference type="CDD" id="cd00063">
    <property type="entry name" value="FN3"/>
    <property type="match status" value="4"/>
</dbReference>
<dbReference type="GO" id="GO:0031430">
    <property type="term" value="C:M band"/>
    <property type="evidence" value="ECO:0007669"/>
    <property type="project" value="TreeGrafter"/>
</dbReference>
<evidence type="ECO:0000259" key="6">
    <source>
        <dbReference type="PROSITE" id="PS50853"/>
    </source>
</evidence>
<dbReference type="FunFam" id="2.60.40.10:FF:001232">
    <property type="entry name" value="Immunoglobulin-like and fibronectin type III domain-containing 1"/>
    <property type="match status" value="1"/>
</dbReference>
<evidence type="ECO:0000256" key="3">
    <source>
        <dbReference type="SAM" id="Coils"/>
    </source>
</evidence>
<evidence type="ECO:0000256" key="4">
    <source>
        <dbReference type="SAM" id="MobiDB-lite"/>
    </source>
</evidence>
<gene>
    <name evidence="7" type="ORF">J4Q44_G00214480</name>
</gene>
<dbReference type="InterPro" id="IPR040849">
    <property type="entry name" value="MyBP-C_THB"/>
</dbReference>
<dbReference type="Proteomes" id="UP001356427">
    <property type="component" value="Unassembled WGS sequence"/>
</dbReference>
<reference evidence="7 8" key="1">
    <citation type="submission" date="2021-04" db="EMBL/GenBank/DDBJ databases">
        <authorList>
            <person name="De Guttry C."/>
            <person name="Zahm M."/>
            <person name="Klopp C."/>
            <person name="Cabau C."/>
            <person name="Louis A."/>
            <person name="Berthelot C."/>
            <person name="Parey E."/>
            <person name="Roest Crollius H."/>
            <person name="Montfort J."/>
            <person name="Robinson-Rechavi M."/>
            <person name="Bucao C."/>
            <person name="Bouchez O."/>
            <person name="Gislard M."/>
            <person name="Lluch J."/>
            <person name="Milhes M."/>
            <person name="Lampietro C."/>
            <person name="Lopez Roques C."/>
            <person name="Donnadieu C."/>
            <person name="Braasch I."/>
            <person name="Desvignes T."/>
            <person name="Postlethwait J."/>
            <person name="Bobe J."/>
            <person name="Wedekind C."/>
            <person name="Guiguen Y."/>
        </authorList>
    </citation>
    <scope>NUCLEOTIDE SEQUENCE [LARGE SCALE GENOMIC DNA]</scope>
    <source>
        <strain evidence="7">Cs_M1</strain>
        <tissue evidence="7">Blood</tissue>
    </source>
</reference>
<dbReference type="SMART" id="SM00409">
    <property type="entry name" value="IG"/>
    <property type="match status" value="5"/>
</dbReference>
<feature type="compositionally biased region" description="Basic and acidic residues" evidence="4">
    <location>
        <begin position="1609"/>
        <end position="1618"/>
    </location>
</feature>
<dbReference type="SMART" id="SM00060">
    <property type="entry name" value="FN3"/>
    <property type="match status" value="4"/>
</dbReference>
<dbReference type="FunFam" id="2.60.40.10:FF:001097">
    <property type="entry name" value="Immunoglobulin-like and fibronectin type III domain-containing protein 1"/>
    <property type="match status" value="1"/>
</dbReference>
<keyword evidence="2" id="KW-0393">Immunoglobulin domain</keyword>
<dbReference type="InterPro" id="IPR003599">
    <property type="entry name" value="Ig_sub"/>
</dbReference>
<dbReference type="PANTHER" id="PTHR13817">
    <property type="entry name" value="TITIN"/>
    <property type="match status" value="1"/>
</dbReference>
<accession>A0AAN8LA24</accession>
<dbReference type="PANTHER" id="PTHR13817:SF181">
    <property type="entry name" value="IMMUNOGLOBULIN-LIKE AND FIBRONECTIN TYPE III DOMAIN-CONTAINING PROTEIN 1"/>
    <property type="match status" value="1"/>
</dbReference>
<feature type="domain" description="Fibronectin type-III" evidence="6">
    <location>
        <begin position="909"/>
        <end position="1010"/>
    </location>
</feature>
<dbReference type="GO" id="GO:0045214">
    <property type="term" value="P:sarcomere organization"/>
    <property type="evidence" value="ECO:0007669"/>
    <property type="project" value="TreeGrafter"/>
</dbReference>
<feature type="compositionally biased region" description="Acidic residues" evidence="4">
    <location>
        <begin position="1632"/>
        <end position="1694"/>
    </location>
</feature>
<dbReference type="Gene3D" id="2.60.40.10">
    <property type="entry name" value="Immunoglobulins"/>
    <property type="match status" value="9"/>
</dbReference>
<feature type="domain" description="Ig-like" evidence="5">
    <location>
        <begin position="520"/>
        <end position="605"/>
    </location>
</feature>
<organism evidence="7 8">
    <name type="scientific">Coregonus suidteri</name>
    <dbReference type="NCBI Taxonomy" id="861788"/>
    <lineage>
        <taxon>Eukaryota</taxon>
        <taxon>Metazoa</taxon>
        <taxon>Chordata</taxon>
        <taxon>Craniata</taxon>
        <taxon>Vertebrata</taxon>
        <taxon>Euteleostomi</taxon>
        <taxon>Actinopterygii</taxon>
        <taxon>Neopterygii</taxon>
        <taxon>Teleostei</taxon>
        <taxon>Protacanthopterygii</taxon>
        <taxon>Salmoniformes</taxon>
        <taxon>Salmonidae</taxon>
        <taxon>Coregoninae</taxon>
        <taxon>Coregonus</taxon>
    </lineage>
</organism>
<feature type="domain" description="Fibronectin type-III" evidence="6">
    <location>
        <begin position="1108"/>
        <end position="1201"/>
    </location>
</feature>
<feature type="compositionally biased region" description="Acidic residues" evidence="4">
    <location>
        <begin position="1581"/>
        <end position="1608"/>
    </location>
</feature>
<dbReference type="InterPro" id="IPR003961">
    <property type="entry name" value="FN3_dom"/>
</dbReference>
<dbReference type="EMBL" id="JAGTTL010000019">
    <property type="protein sequence ID" value="KAK6308177.1"/>
    <property type="molecule type" value="Genomic_DNA"/>
</dbReference>
<feature type="domain" description="Ig-like" evidence="5">
    <location>
        <begin position="1221"/>
        <end position="1309"/>
    </location>
</feature>
<dbReference type="FunFam" id="2.60.40.10:FF:000031">
    <property type="entry name" value="Myosin-binding protein C, slow type"/>
    <property type="match status" value="1"/>
</dbReference>
<feature type="region of interest" description="Disordered" evidence="4">
    <location>
        <begin position="322"/>
        <end position="344"/>
    </location>
</feature>
<name>A0AAN8LA24_9TELE</name>
<dbReference type="FunFam" id="2.60.40.10:FF:000060">
    <property type="entry name" value="Myosin-binding protein C, slow type"/>
    <property type="match status" value="1"/>
</dbReference>
<evidence type="ECO:0000313" key="7">
    <source>
        <dbReference type="EMBL" id="KAK6308177.1"/>
    </source>
</evidence>
<dbReference type="FunFam" id="2.60.40.10:FF:001438">
    <property type="entry name" value="Immunoglobulin-like and fibronectin type III domain-containing protein 1"/>
    <property type="match status" value="1"/>
</dbReference>
<keyword evidence="3" id="KW-0175">Coiled coil</keyword>
<feature type="domain" description="Fibronectin type-III" evidence="6">
    <location>
        <begin position="710"/>
        <end position="806"/>
    </location>
</feature>